<gene>
    <name evidence="6" type="ORF">MNBD_GAMMA23-580</name>
</gene>
<dbReference type="PANTHER" id="PTHR43968">
    <property type="match status" value="1"/>
</dbReference>
<accession>A0A3B1AH81</accession>
<feature type="domain" description="GST N-terminal" evidence="4">
    <location>
        <begin position="27"/>
        <end position="105"/>
    </location>
</feature>
<evidence type="ECO:0000256" key="2">
    <source>
        <dbReference type="ARBA" id="ARBA00022679"/>
    </source>
</evidence>
<dbReference type="Pfam" id="PF13409">
    <property type="entry name" value="GST_N_2"/>
    <property type="match status" value="1"/>
</dbReference>
<dbReference type="InterPro" id="IPR036249">
    <property type="entry name" value="Thioredoxin-like_sf"/>
</dbReference>
<dbReference type="SUPFAM" id="SSF47616">
    <property type="entry name" value="GST C-terminal domain-like"/>
    <property type="match status" value="1"/>
</dbReference>
<dbReference type="SFLD" id="SFLDG00358">
    <property type="entry name" value="Main_(cytGST)"/>
    <property type="match status" value="1"/>
</dbReference>
<dbReference type="InterPro" id="IPR004045">
    <property type="entry name" value="Glutathione_S-Trfase_N"/>
</dbReference>
<dbReference type="SFLD" id="SFLDG01152">
    <property type="entry name" value="Main.3:_Omega-_and_Tau-like"/>
    <property type="match status" value="1"/>
</dbReference>
<comment type="catalytic activity">
    <reaction evidence="3">
        <text>RX + glutathione = an S-substituted glutathione + a halide anion + H(+)</text>
        <dbReference type="Rhea" id="RHEA:16437"/>
        <dbReference type="ChEBI" id="CHEBI:15378"/>
        <dbReference type="ChEBI" id="CHEBI:16042"/>
        <dbReference type="ChEBI" id="CHEBI:17792"/>
        <dbReference type="ChEBI" id="CHEBI:57925"/>
        <dbReference type="ChEBI" id="CHEBI:90779"/>
        <dbReference type="EC" id="2.5.1.18"/>
    </reaction>
</comment>
<evidence type="ECO:0000259" key="5">
    <source>
        <dbReference type="PROSITE" id="PS50405"/>
    </source>
</evidence>
<dbReference type="PROSITE" id="PS50404">
    <property type="entry name" value="GST_NTER"/>
    <property type="match status" value="1"/>
</dbReference>
<dbReference type="EMBL" id="UOFT01000061">
    <property type="protein sequence ID" value="VAW97659.1"/>
    <property type="molecule type" value="Genomic_DNA"/>
</dbReference>
<evidence type="ECO:0000256" key="1">
    <source>
        <dbReference type="ARBA" id="ARBA00012452"/>
    </source>
</evidence>
<sequence length="245" mass="27912">MKPSLQFNTLSACGGGSLLKAIVLEEKKFELVSFSLCPYVQRARAILIEKNIKHDIKFIDLDSPPAWFFDVSPMEKVPVLLVDGKPLFESMVICEYLDEITEGSLHPVDPFDKAVNRAWIEYGNSILDATYDLFTTTDEKRFKHITASIDEKFDTLEDECLMGTPFFNGDKFSMIDAVYAPVFRFHAALIKYHDLGFFEDRPQLTLWRDTLLSYGSVIKSVPDNYADELDAYLRKQGSIFSGKMS</sequence>
<organism evidence="6">
    <name type="scientific">hydrothermal vent metagenome</name>
    <dbReference type="NCBI Taxonomy" id="652676"/>
    <lineage>
        <taxon>unclassified sequences</taxon>
        <taxon>metagenomes</taxon>
        <taxon>ecological metagenomes</taxon>
    </lineage>
</organism>
<evidence type="ECO:0000313" key="6">
    <source>
        <dbReference type="EMBL" id="VAW97659.1"/>
    </source>
</evidence>
<evidence type="ECO:0000256" key="3">
    <source>
        <dbReference type="ARBA" id="ARBA00047960"/>
    </source>
</evidence>
<name>A0A3B1AH81_9ZZZZ</name>
<dbReference type="EC" id="2.5.1.18" evidence="1"/>
<dbReference type="Gene3D" id="3.40.30.10">
    <property type="entry name" value="Glutaredoxin"/>
    <property type="match status" value="1"/>
</dbReference>
<protein>
    <recommendedName>
        <fullName evidence="1">glutathione transferase</fullName>
        <ecNumber evidence="1">2.5.1.18</ecNumber>
    </recommendedName>
</protein>
<dbReference type="InterPro" id="IPR050983">
    <property type="entry name" value="GST_Omega/HSP26"/>
</dbReference>
<dbReference type="GO" id="GO:0005737">
    <property type="term" value="C:cytoplasm"/>
    <property type="evidence" value="ECO:0007669"/>
    <property type="project" value="TreeGrafter"/>
</dbReference>
<evidence type="ECO:0000259" key="4">
    <source>
        <dbReference type="PROSITE" id="PS50404"/>
    </source>
</evidence>
<dbReference type="PROSITE" id="PS50405">
    <property type="entry name" value="GST_CTER"/>
    <property type="match status" value="1"/>
</dbReference>
<dbReference type="AlphaFoldDB" id="A0A3B1AH81"/>
<dbReference type="InterPro" id="IPR040079">
    <property type="entry name" value="Glutathione_S-Trfase"/>
</dbReference>
<dbReference type="InterPro" id="IPR045073">
    <property type="entry name" value="Omega/Tau-like"/>
</dbReference>
<dbReference type="SUPFAM" id="SSF52833">
    <property type="entry name" value="Thioredoxin-like"/>
    <property type="match status" value="1"/>
</dbReference>
<dbReference type="GO" id="GO:0004364">
    <property type="term" value="F:glutathione transferase activity"/>
    <property type="evidence" value="ECO:0007669"/>
    <property type="project" value="UniProtKB-EC"/>
</dbReference>
<dbReference type="PANTHER" id="PTHR43968:SF6">
    <property type="entry name" value="GLUTATHIONE S-TRANSFERASE OMEGA"/>
    <property type="match status" value="1"/>
</dbReference>
<dbReference type="InterPro" id="IPR010987">
    <property type="entry name" value="Glutathione-S-Trfase_C-like"/>
</dbReference>
<feature type="domain" description="GST C-terminal" evidence="5">
    <location>
        <begin position="109"/>
        <end position="233"/>
    </location>
</feature>
<dbReference type="InterPro" id="IPR036282">
    <property type="entry name" value="Glutathione-S-Trfase_C_sf"/>
</dbReference>
<keyword evidence="2 6" id="KW-0808">Transferase</keyword>
<proteinExistence type="predicted"/>
<dbReference type="Gene3D" id="1.20.1050.10">
    <property type="match status" value="1"/>
</dbReference>
<dbReference type="SFLD" id="SFLDS00019">
    <property type="entry name" value="Glutathione_Transferase_(cytos"/>
    <property type="match status" value="1"/>
</dbReference>
<dbReference type="Pfam" id="PF13410">
    <property type="entry name" value="GST_C_2"/>
    <property type="match status" value="1"/>
</dbReference>
<reference evidence="6" key="1">
    <citation type="submission" date="2018-06" db="EMBL/GenBank/DDBJ databases">
        <authorList>
            <person name="Zhirakovskaya E."/>
        </authorList>
    </citation>
    <scope>NUCLEOTIDE SEQUENCE</scope>
</reference>